<comment type="caution">
    <text evidence="1">The sequence shown here is derived from an EMBL/GenBank/DDBJ whole genome shotgun (WGS) entry which is preliminary data.</text>
</comment>
<dbReference type="AlphaFoldDB" id="A0AAV5SPB0"/>
<organism evidence="1 2">
    <name type="scientific">Pristionchus entomophagus</name>
    <dbReference type="NCBI Taxonomy" id="358040"/>
    <lineage>
        <taxon>Eukaryota</taxon>
        <taxon>Metazoa</taxon>
        <taxon>Ecdysozoa</taxon>
        <taxon>Nematoda</taxon>
        <taxon>Chromadorea</taxon>
        <taxon>Rhabditida</taxon>
        <taxon>Rhabditina</taxon>
        <taxon>Diplogasteromorpha</taxon>
        <taxon>Diplogasteroidea</taxon>
        <taxon>Neodiplogasteridae</taxon>
        <taxon>Pristionchus</taxon>
    </lineage>
</organism>
<evidence type="ECO:0000313" key="2">
    <source>
        <dbReference type="Proteomes" id="UP001432027"/>
    </source>
</evidence>
<name>A0AAV5SPB0_9BILA</name>
<proteinExistence type="predicted"/>
<protein>
    <submittedName>
        <fullName evidence="1">Uncharacterized protein</fullName>
    </submittedName>
</protein>
<sequence>SHITMIEPVRETNALIVITLGYDSLKKMEGAYFHADKRKEGDQNVDAFKLNTPNVCPITINRKDLLEKKALMNRENC</sequence>
<evidence type="ECO:0000313" key="1">
    <source>
        <dbReference type="EMBL" id="GMS82453.1"/>
    </source>
</evidence>
<feature type="non-terminal residue" evidence="1">
    <location>
        <position position="77"/>
    </location>
</feature>
<dbReference type="EMBL" id="BTSX01000002">
    <property type="protein sequence ID" value="GMS82453.1"/>
    <property type="molecule type" value="Genomic_DNA"/>
</dbReference>
<gene>
    <name evidence="1" type="ORF">PENTCL1PPCAC_4628</name>
</gene>
<dbReference type="Proteomes" id="UP001432027">
    <property type="component" value="Unassembled WGS sequence"/>
</dbReference>
<feature type="non-terminal residue" evidence="1">
    <location>
        <position position="1"/>
    </location>
</feature>
<keyword evidence="2" id="KW-1185">Reference proteome</keyword>
<reference evidence="1" key="1">
    <citation type="submission" date="2023-10" db="EMBL/GenBank/DDBJ databases">
        <title>Genome assembly of Pristionchus species.</title>
        <authorList>
            <person name="Yoshida K."/>
            <person name="Sommer R.J."/>
        </authorList>
    </citation>
    <scope>NUCLEOTIDE SEQUENCE</scope>
    <source>
        <strain evidence="1">RS0144</strain>
    </source>
</reference>
<accession>A0AAV5SPB0</accession>